<accession>A0AAW0CLB8</accession>
<dbReference type="AlphaFoldDB" id="A0AAW0CLB8"/>
<dbReference type="Proteomes" id="UP001362999">
    <property type="component" value="Unassembled WGS sequence"/>
</dbReference>
<evidence type="ECO:0000313" key="18">
    <source>
        <dbReference type="Proteomes" id="UP001362999"/>
    </source>
</evidence>
<dbReference type="GO" id="GO:0071555">
    <property type="term" value="P:cell wall organization"/>
    <property type="evidence" value="ECO:0007669"/>
    <property type="project" value="UniProtKB-KW"/>
</dbReference>
<organism evidence="17 18">
    <name type="scientific">Favolaschia claudopus</name>
    <dbReference type="NCBI Taxonomy" id="2862362"/>
    <lineage>
        <taxon>Eukaryota</taxon>
        <taxon>Fungi</taxon>
        <taxon>Dikarya</taxon>
        <taxon>Basidiomycota</taxon>
        <taxon>Agaricomycotina</taxon>
        <taxon>Agaricomycetes</taxon>
        <taxon>Agaricomycetidae</taxon>
        <taxon>Agaricales</taxon>
        <taxon>Marasmiineae</taxon>
        <taxon>Mycenaceae</taxon>
        <taxon>Favolaschia</taxon>
    </lineage>
</organism>
<keyword evidence="11" id="KW-0624">Polysaccharide degradation</keyword>
<evidence type="ECO:0000256" key="15">
    <source>
        <dbReference type="SAM" id="SignalP"/>
    </source>
</evidence>
<gene>
    <name evidence="17" type="ORF">R3P38DRAFT_3310920</name>
</gene>
<feature type="compositionally biased region" description="Low complexity" evidence="14">
    <location>
        <begin position="354"/>
        <end position="373"/>
    </location>
</feature>
<dbReference type="InterPro" id="IPR011330">
    <property type="entry name" value="Glyco_hydro/deAcase_b/a-brl"/>
</dbReference>
<evidence type="ECO:0000256" key="1">
    <source>
        <dbReference type="ARBA" id="ARBA00001941"/>
    </source>
</evidence>
<keyword evidence="7" id="KW-0119">Carbohydrate metabolism</keyword>
<feature type="signal peptide" evidence="15">
    <location>
        <begin position="1"/>
        <end position="18"/>
    </location>
</feature>
<name>A0AAW0CLB8_9AGAR</name>
<evidence type="ECO:0000256" key="6">
    <source>
        <dbReference type="ARBA" id="ARBA00023136"/>
    </source>
</evidence>
<dbReference type="GO" id="GO:0098552">
    <property type="term" value="C:side of membrane"/>
    <property type="evidence" value="ECO:0007669"/>
    <property type="project" value="UniProtKB-KW"/>
</dbReference>
<feature type="region of interest" description="Disordered" evidence="14">
    <location>
        <begin position="347"/>
        <end position="388"/>
    </location>
</feature>
<evidence type="ECO:0000256" key="2">
    <source>
        <dbReference type="ARBA" id="ARBA00004609"/>
    </source>
</evidence>
<dbReference type="InterPro" id="IPR002509">
    <property type="entry name" value="NODB_dom"/>
</dbReference>
<dbReference type="GO" id="GO:0006032">
    <property type="term" value="P:chitin catabolic process"/>
    <property type="evidence" value="ECO:0007669"/>
    <property type="project" value="UniProtKB-KW"/>
</dbReference>
<sequence>MRTTLSLSLAALFLGASARTAEEQNALSDPTAECAWYDYPPVTNVLASYPPIGTPVKGIMPGDSAGQAKFDSFKANIPNIAPRGVDGAFATDALSKYDKTDPDCWWSFSTCAQPKLAGLKPDIFDVPEPRTLGYGFDDGPNCSHNAFYDLLQQNKQKATMFFIGTNVVAEPLQALRAAQDGHEICVHTWSHRAMTAFTNEQIFGELWYTMQIIKVVTGYTPTCWRPPQGDADDRVRFIAQQLGLQNIIWKHDTFDWHVPAGQSTPEEVQKNYDDFIALVGKGEFDHVGAILLAHELDNYTMQTAMDNYAKLVKAFDHVVPVGVAFNKTQPYVETNLTFPNFQQYISGQSGGSSGTPSGSGKPSGSGSPSKSGSAANPSNTTGQQGGISAGVSVKAPAAMALALLGAALVL</sequence>
<dbReference type="Pfam" id="PF01522">
    <property type="entry name" value="Polysacc_deac_1"/>
    <property type="match status" value="1"/>
</dbReference>
<evidence type="ECO:0000256" key="3">
    <source>
        <dbReference type="ARBA" id="ARBA00022475"/>
    </source>
</evidence>
<keyword evidence="15" id="KW-0732">Signal</keyword>
<dbReference type="SUPFAM" id="SSF88713">
    <property type="entry name" value="Glycoside hydrolase/deacetylase"/>
    <property type="match status" value="1"/>
</dbReference>
<dbReference type="PANTHER" id="PTHR10587">
    <property type="entry name" value="GLYCOSYL TRANSFERASE-RELATED"/>
    <property type="match status" value="1"/>
</dbReference>
<evidence type="ECO:0000256" key="10">
    <source>
        <dbReference type="ARBA" id="ARBA00023316"/>
    </source>
</evidence>
<dbReference type="PROSITE" id="PS51677">
    <property type="entry name" value="NODB"/>
    <property type="match status" value="1"/>
</dbReference>
<protein>
    <recommendedName>
        <fullName evidence="12">chitin deacetylase</fullName>
        <ecNumber evidence="12">3.5.1.41</ecNumber>
    </recommendedName>
</protein>
<dbReference type="EMBL" id="JAWWNJ010000016">
    <property type="protein sequence ID" value="KAK7039652.1"/>
    <property type="molecule type" value="Genomic_DNA"/>
</dbReference>
<keyword evidence="6" id="KW-0472">Membrane</keyword>
<feature type="chain" id="PRO_5043609148" description="chitin deacetylase" evidence="15">
    <location>
        <begin position="19"/>
        <end position="410"/>
    </location>
</feature>
<keyword evidence="9" id="KW-0449">Lipoprotein</keyword>
<comment type="caution">
    <text evidence="17">The sequence shown here is derived from an EMBL/GenBank/DDBJ whole genome shotgun (WGS) entry which is preliminary data.</text>
</comment>
<keyword evidence="10" id="KW-0961">Cell wall biogenesis/degradation</keyword>
<dbReference type="EC" id="3.5.1.41" evidence="12"/>
<dbReference type="Gene3D" id="3.20.20.370">
    <property type="entry name" value="Glycoside hydrolase/deacetylase"/>
    <property type="match status" value="1"/>
</dbReference>
<evidence type="ECO:0000256" key="7">
    <source>
        <dbReference type="ARBA" id="ARBA00023277"/>
    </source>
</evidence>
<evidence type="ECO:0000256" key="9">
    <source>
        <dbReference type="ARBA" id="ARBA00023288"/>
    </source>
</evidence>
<dbReference type="GO" id="GO:0004099">
    <property type="term" value="F:chitin deacetylase activity"/>
    <property type="evidence" value="ECO:0007669"/>
    <property type="project" value="UniProtKB-EC"/>
</dbReference>
<comment type="subcellular location">
    <subcellularLocation>
        <location evidence="2">Cell membrane</location>
        <topology evidence="2">Lipid-anchor</topology>
        <topology evidence="2">GPI-anchor</topology>
    </subcellularLocation>
</comment>
<dbReference type="GO" id="GO:0005886">
    <property type="term" value="C:plasma membrane"/>
    <property type="evidence" value="ECO:0007669"/>
    <property type="project" value="UniProtKB-SubCell"/>
</dbReference>
<evidence type="ECO:0000256" key="12">
    <source>
        <dbReference type="ARBA" id="ARBA00024056"/>
    </source>
</evidence>
<dbReference type="InterPro" id="IPR050248">
    <property type="entry name" value="Polysacc_deacetylase_ArnD"/>
</dbReference>
<evidence type="ECO:0000313" key="17">
    <source>
        <dbReference type="EMBL" id="KAK7039652.1"/>
    </source>
</evidence>
<comment type="cofactor">
    <cofactor evidence="1">
        <name>Co(2+)</name>
        <dbReference type="ChEBI" id="CHEBI:48828"/>
    </cofactor>
</comment>
<comment type="catalytic activity">
    <reaction evidence="13">
        <text>[(1-&gt;4)-N-acetyl-beta-D-glucosaminyl](n) + n H2O = chitosan + n acetate</text>
        <dbReference type="Rhea" id="RHEA:10464"/>
        <dbReference type="Rhea" id="RHEA-COMP:9593"/>
        <dbReference type="Rhea" id="RHEA-COMP:9597"/>
        <dbReference type="ChEBI" id="CHEBI:15377"/>
        <dbReference type="ChEBI" id="CHEBI:17029"/>
        <dbReference type="ChEBI" id="CHEBI:30089"/>
        <dbReference type="ChEBI" id="CHEBI:57704"/>
        <dbReference type="EC" id="3.5.1.41"/>
    </reaction>
    <physiologicalReaction direction="left-to-right" evidence="13">
        <dbReference type="Rhea" id="RHEA:10465"/>
    </physiologicalReaction>
</comment>
<keyword evidence="18" id="KW-1185">Reference proteome</keyword>
<keyword evidence="5" id="KW-0146">Chitin degradation</keyword>
<dbReference type="GO" id="GO:0009272">
    <property type="term" value="P:fungal-type cell wall biogenesis"/>
    <property type="evidence" value="ECO:0007669"/>
    <property type="project" value="UniProtKB-ARBA"/>
</dbReference>
<keyword evidence="8" id="KW-0170">Cobalt</keyword>
<evidence type="ECO:0000259" key="16">
    <source>
        <dbReference type="PROSITE" id="PS51677"/>
    </source>
</evidence>
<keyword evidence="4" id="KW-0325">Glycoprotein</keyword>
<keyword evidence="4" id="KW-0336">GPI-anchor</keyword>
<dbReference type="PANTHER" id="PTHR10587:SF98">
    <property type="entry name" value="CHITIN DEACETYLASE"/>
    <property type="match status" value="1"/>
</dbReference>
<proteinExistence type="predicted"/>
<evidence type="ECO:0000256" key="13">
    <source>
        <dbReference type="ARBA" id="ARBA00048494"/>
    </source>
</evidence>
<keyword evidence="3" id="KW-1003">Cell membrane</keyword>
<evidence type="ECO:0000256" key="14">
    <source>
        <dbReference type="SAM" id="MobiDB-lite"/>
    </source>
</evidence>
<dbReference type="GO" id="GO:0000272">
    <property type="term" value="P:polysaccharide catabolic process"/>
    <property type="evidence" value="ECO:0007669"/>
    <property type="project" value="UniProtKB-KW"/>
</dbReference>
<evidence type="ECO:0000256" key="4">
    <source>
        <dbReference type="ARBA" id="ARBA00022622"/>
    </source>
</evidence>
<reference evidence="17 18" key="1">
    <citation type="journal article" date="2024" name="J Genomics">
        <title>Draft genome sequencing and assembly of Favolaschia claudopus CIRM-BRFM 2984 isolated from oak limbs.</title>
        <authorList>
            <person name="Navarro D."/>
            <person name="Drula E."/>
            <person name="Chaduli D."/>
            <person name="Cazenave R."/>
            <person name="Ahrendt S."/>
            <person name="Wang J."/>
            <person name="Lipzen A."/>
            <person name="Daum C."/>
            <person name="Barry K."/>
            <person name="Grigoriev I.V."/>
            <person name="Favel A."/>
            <person name="Rosso M.N."/>
            <person name="Martin F."/>
        </authorList>
    </citation>
    <scope>NUCLEOTIDE SEQUENCE [LARGE SCALE GENOMIC DNA]</scope>
    <source>
        <strain evidence="17 18">CIRM-BRFM 2984</strain>
    </source>
</reference>
<feature type="domain" description="NodB homology" evidence="16">
    <location>
        <begin position="130"/>
        <end position="326"/>
    </location>
</feature>
<evidence type="ECO:0000256" key="5">
    <source>
        <dbReference type="ARBA" id="ARBA00023024"/>
    </source>
</evidence>
<evidence type="ECO:0000256" key="11">
    <source>
        <dbReference type="ARBA" id="ARBA00023326"/>
    </source>
</evidence>
<evidence type="ECO:0000256" key="8">
    <source>
        <dbReference type="ARBA" id="ARBA00023285"/>
    </source>
</evidence>